<protein>
    <submittedName>
        <fullName evidence="2">Uncharacterized protein</fullName>
    </submittedName>
</protein>
<dbReference type="KEGG" id="cdet:87945454"/>
<feature type="region of interest" description="Disordered" evidence="1">
    <location>
        <begin position="115"/>
        <end position="144"/>
    </location>
</feature>
<evidence type="ECO:0000256" key="1">
    <source>
        <dbReference type="SAM" id="MobiDB-lite"/>
    </source>
</evidence>
<dbReference type="Proteomes" id="UP001322277">
    <property type="component" value="Chromosome 5"/>
</dbReference>
<keyword evidence="3" id="KW-1185">Reference proteome</keyword>
<reference evidence="3" key="1">
    <citation type="journal article" date="2023" name="bioRxiv">
        <title>Complete genome of the Medicago anthracnose fungus, Colletotrichum destructivum, reveals a mini-chromosome-like region within a core chromosome.</title>
        <authorList>
            <person name="Lapalu N."/>
            <person name="Simon A."/>
            <person name="Lu A."/>
            <person name="Plaumann P.-L."/>
            <person name="Amselem J."/>
            <person name="Pigne S."/>
            <person name="Auger A."/>
            <person name="Koch C."/>
            <person name="Dallery J.-F."/>
            <person name="O'Connell R.J."/>
        </authorList>
    </citation>
    <scope>NUCLEOTIDE SEQUENCE [LARGE SCALE GENOMIC DNA]</scope>
    <source>
        <strain evidence="3">CBS 520.97</strain>
    </source>
</reference>
<dbReference type="EMBL" id="CP137309">
    <property type="protein sequence ID" value="WQF83937.1"/>
    <property type="molecule type" value="Genomic_DNA"/>
</dbReference>
<sequence length="144" mass="16209">MERPWALDAIVLFDATAADLASRKRLRPALLLTWTSTVASPLKFKGAATNRPNQRCKRSCSLGFVEWLESCTALPRRPRPQPANPGSPNPHHHVIYPVSKGIELSRGTWPNMRKHFRPLRQSGKPLGGGNPWNSWKQELFLNPP</sequence>
<dbReference type="GeneID" id="87945454"/>
<organism evidence="2 3">
    <name type="scientific">Colletotrichum destructivum</name>
    <dbReference type="NCBI Taxonomy" id="34406"/>
    <lineage>
        <taxon>Eukaryota</taxon>
        <taxon>Fungi</taxon>
        <taxon>Dikarya</taxon>
        <taxon>Ascomycota</taxon>
        <taxon>Pezizomycotina</taxon>
        <taxon>Sordariomycetes</taxon>
        <taxon>Hypocreomycetidae</taxon>
        <taxon>Glomerellales</taxon>
        <taxon>Glomerellaceae</taxon>
        <taxon>Colletotrichum</taxon>
        <taxon>Colletotrichum destructivum species complex</taxon>
    </lineage>
</organism>
<accession>A0AAX4IKP7</accession>
<proteinExistence type="predicted"/>
<gene>
    <name evidence="2" type="ORF">CDEST_08951</name>
</gene>
<feature type="region of interest" description="Disordered" evidence="1">
    <location>
        <begin position="75"/>
        <end position="95"/>
    </location>
</feature>
<evidence type="ECO:0000313" key="3">
    <source>
        <dbReference type="Proteomes" id="UP001322277"/>
    </source>
</evidence>
<dbReference type="AlphaFoldDB" id="A0AAX4IKP7"/>
<dbReference type="RefSeq" id="XP_062781161.1">
    <property type="nucleotide sequence ID" value="XM_062925110.1"/>
</dbReference>
<name>A0AAX4IKP7_9PEZI</name>
<evidence type="ECO:0000313" key="2">
    <source>
        <dbReference type="EMBL" id="WQF83937.1"/>
    </source>
</evidence>